<keyword evidence="4" id="KW-1185">Reference proteome</keyword>
<name>A0A6M0RQ09_9CYAN</name>
<keyword evidence="3" id="KW-0808">Transferase</keyword>
<comment type="caution">
    <text evidence="3">The sequence shown here is derived from an EMBL/GenBank/DDBJ whole genome shotgun (WGS) entry which is preliminary data.</text>
</comment>
<dbReference type="PANTHER" id="PTHR12526">
    <property type="entry name" value="GLYCOSYLTRANSFERASE"/>
    <property type="match status" value="1"/>
</dbReference>
<proteinExistence type="predicted"/>
<protein>
    <submittedName>
        <fullName evidence="3">Glycosyltransferase family 1 protein</fullName>
    </submittedName>
</protein>
<sequence length="409" mass="46011">MESSPKKLLMIFPSTLRGGVEQYNLTVSGGAVRHGWDVHAAFPNVHGTASLIQDFVESGVTYHPLSIAEDRNWLPGIARHVPRFFRTLRLLMTLKPDVVQITLPAPEYCFASILACGLLKIPTVVRFGLVLPLEIPVNQWRVKLYNWVRTRQQQWVVISQNNRRLLSNLFQIPESELTCIYNGANSDASLPLTAAQQQTCRRQILDELTLPDTTKLLITVGRLNFQKGHCDLIPAISHIIRDFPDVRFIWVGDGDLRGTLESQLNEYQVTDKVFLLGYRSDVSQLLQASDLFVFPTHFEGGQSFAIAEAMASGLPIITSNASGIPEVIHHQIHGLVFRTGDSCDLLESVRWALKHPDEMKQMANNACDRAQDFTEEKMLQNYIEIWQNLCRAVPSSAQTLSPLLNTDRA</sequence>
<evidence type="ECO:0000259" key="2">
    <source>
        <dbReference type="Pfam" id="PF13439"/>
    </source>
</evidence>
<evidence type="ECO:0000313" key="3">
    <source>
        <dbReference type="EMBL" id="NEZ58348.1"/>
    </source>
</evidence>
<dbReference type="GO" id="GO:0016757">
    <property type="term" value="F:glycosyltransferase activity"/>
    <property type="evidence" value="ECO:0007669"/>
    <property type="project" value="InterPro"/>
</dbReference>
<reference evidence="3 4" key="1">
    <citation type="journal article" date="2020" name="Microb. Ecol.">
        <title>Ecogenomics of the Marine Benthic Filamentous Cyanobacterium Adonisia.</title>
        <authorList>
            <person name="Walter J.M."/>
            <person name="Coutinho F.H."/>
            <person name="Leomil L."/>
            <person name="Hargreaves P.I."/>
            <person name="Campeao M.E."/>
            <person name="Vieira V.V."/>
            <person name="Silva B.S."/>
            <person name="Fistarol G.O."/>
            <person name="Salomon P.S."/>
            <person name="Sawabe T."/>
            <person name="Mino S."/>
            <person name="Hosokawa M."/>
            <person name="Miyashita H."/>
            <person name="Maruyama F."/>
            <person name="van Verk M.C."/>
            <person name="Dutilh B.E."/>
            <person name="Thompson C.C."/>
            <person name="Thompson F.L."/>
        </authorList>
    </citation>
    <scope>NUCLEOTIDE SEQUENCE [LARGE SCALE GENOMIC DNA]</scope>
    <source>
        <strain evidence="3 4">CCMR0081</strain>
    </source>
</reference>
<dbReference type="Pfam" id="PF13439">
    <property type="entry name" value="Glyco_transf_4"/>
    <property type="match status" value="1"/>
</dbReference>
<gene>
    <name evidence="3" type="ORF">DXZ20_22420</name>
</gene>
<dbReference type="Proteomes" id="UP000481033">
    <property type="component" value="Unassembled WGS sequence"/>
</dbReference>
<dbReference type="InterPro" id="IPR001296">
    <property type="entry name" value="Glyco_trans_1"/>
</dbReference>
<dbReference type="Pfam" id="PF00534">
    <property type="entry name" value="Glycos_transf_1"/>
    <property type="match status" value="1"/>
</dbReference>
<dbReference type="Gene3D" id="3.40.50.2000">
    <property type="entry name" value="Glycogen Phosphorylase B"/>
    <property type="match status" value="2"/>
</dbReference>
<dbReference type="PANTHER" id="PTHR12526:SF630">
    <property type="entry name" value="GLYCOSYLTRANSFERASE"/>
    <property type="match status" value="1"/>
</dbReference>
<dbReference type="AlphaFoldDB" id="A0A6M0RQ09"/>
<dbReference type="InterPro" id="IPR028098">
    <property type="entry name" value="Glyco_trans_4-like_N"/>
</dbReference>
<dbReference type="CDD" id="cd03801">
    <property type="entry name" value="GT4_PimA-like"/>
    <property type="match status" value="1"/>
</dbReference>
<accession>A0A6M0RQ09</accession>
<evidence type="ECO:0000313" key="4">
    <source>
        <dbReference type="Proteomes" id="UP000481033"/>
    </source>
</evidence>
<evidence type="ECO:0000259" key="1">
    <source>
        <dbReference type="Pfam" id="PF00534"/>
    </source>
</evidence>
<organism evidence="3 4">
    <name type="scientific">Adonisia turfae CCMR0081</name>
    <dbReference type="NCBI Taxonomy" id="2292702"/>
    <lineage>
        <taxon>Bacteria</taxon>
        <taxon>Bacillati</taxon>
        <taxon>Cyanobacteriota</taxon>
        <taxon>Adonisia</taxon>
        <taxon>Adonisia turfae</taxon>
    </lineage>
</organism>
<dbReference type="RefSeq" id="WP_163700809.1">
    <property type="nucleotide sequence ID" value="NZ_QXHD01000004.1"/>
</dbReference>
<feature type="domain" description="Glycosyltransferase subfamily 4-like N-terminal" evidence="2">
    <location>
        <begin position="18"/>
        <end position="186"/>
    </location>
</feature>
<dbReference type="SUPFAM" id="SSF53756">
    <property type="entry name" value="UDP-Glycosyltransferase/glycogen phosphorylase"/>
    <property type="match status" value="1"/>
</dbReference>
<feature type="domain" description="Glycosyl transferase family 1" evidence="1">
    <location>
        <begin position="204"/>
        <end position="366"/>
    </location>
</feature>
<dbReference type="EMBL" id="QXHD01000004">
    <property type="protein sequence ID" value="NEZ58348.1"/>
    <property type="molecule type" value="Genomic_DNA"/>
</dbReference>